<dbReference type="AlphaFoldDB" id="A0A238YR39"/>
<feature type="domain" description="DUF4253" evidence="1">
    <location>
        <begin position="151"/>
        <end position="266"/>
    </location>
</feature>
<dbReference type="InterPro" id="IPR025349">
    <property type="entry name" value="DUF4253"/>
</dbReference>
<dbReference type="Pfam" id="PF14062">
    <property type="entry name" value="DUF4253"/>
    <property type="match status" value="1"/>
</dbReference>
<protein>
    <recommendedName>
        <fullName evidence="1">DUF4253 domain-containing protein</fullName>
    </recommendedName>
</protein>
<evidence type="ECO:0000313" key="3">
    <source>
        <dbReference type="Proteomes" id="UP000198415"/>
    </source>
</evidence>
<accession>A0A238YR39</accession>
<evidence type="ECO:0000313" key="2">
    <source>
        <dbReference type="EMBL" id="SNR73268.1"/>
    </source>
</evidence>
<evidence type="ECO:0000259" key="1">
    <source>
        <dbReference type="Pfam" id="PF14062"/>
    </source>
</evidence>
<dbReference type="EMBL" id="FZNR01000005">
    <property type="protein sequence ID" value="SNR73268.1"/>
    <property type="molecule type" value="Genomic_DNA"/>
</dbReference>
<dbReference type="Proteomes" id="UP000198415">
    <property type="component" value="Unassembled WGS sequence"/>
</dbReference>
<dbReference type="OrthoDB" id="7839592at2"/>
<organism evidence="2 3">
    <name type="scientific">Actinoplanes regularis</name>
    <dbReference type="NCBI Taxonomy" id="52697"/>
    <lineage>
        <taxon>Bacteria</taxon>
        <taxon>Bacillati</taxon>
        <taxon>Actinomycetota</taxon>
        <taxon>Actinomycetes</taxon>
        <taxon>Micromonosporales</taxon>
        <taxon>Micromonosporaceae</taxon>
        <taxon>Actinoplanes</taxon>
    </lineage>
</organism>
<keyword evidence="3" id="KW-1185">Reference proteome</keyword>
<name>A0A238YR39_9ACTN</name>
<sequence>MESVLSRLSKIQRAETVTGVPLVSGSFPPGEHDRVWRALRAEHSRTGLWPVLGSTAHGAAECSYAWTSVGPQGAELLALTRRIDPAERMALIVRSVWEDCVKGMEPTDPFYLEFEADFDPVRVAAAVGDLGETPARNSGGTDWVYPPTDVLLVPAAAGHEVLALVPAEIIAIINNWSGGPSHPDLEYMDHILVLQYWERRWGAQLYGRVEGTLELAVERPPSDPLSAAVCAIEQSAYCYDLAQTLGDVRDVASRQAPASRWTFWWD</sequence>
<dbReference type="RefSeq" id="WP_089293806.1">
    <property type="nucleotide sequence ID" value="NZ_BOMU01000035.1"/>
</dbReference>
<proteinExistence type="predicted"/>
<reference evidence="2 3" key="1">
    <citation type="submission" date="2017-06" db="EMBL/GenBank/DDBJ databases">
        <authorList>
            <person name="Kim H.J."/>
            <person name="Triplett B.A."/>
        </authorList>
    </citation>
    <scope>NUCLEOTIDE SEQUENCE [LARGE SCALE GENOMIC DNA]</scope>
    <source>
        <strain evidence="2 3">DSM 43151</strain>
    </source>
</reference>
<gene>
    <name evidence="2" type="ORF">SAMN06264365_10593</name>
</gene>